<feature type="region of interest" description="Disordered" evidence="1">
    <location>
        <begin position="23"/>
        <end position="48"/>
    </location>
</feature>
<feature type="compositionally biased region" description="Polar residues" evidence="1">
    <location>
        <begin position="27"/>
        <end position="42"/>
    </location>
</feature>
<evidence type="ECO:0000256" key="2">
    <source>
        <dbReference type="SAM" id="SignalP"/>
    </source>
</evidence>
<name>A0A3S9QLA7_9ACTO</name>
<dbReference type="PROSITE" id="PS51257">
    <property type="entry name" value="PROKAR_LIPOPROTEIN"/>
    <property type="match status" value="1"/>
</dbReference>
<dbReference type="GO" id="GO:1904680">
    <property type="term" value="F:peptide transmembrane transporter activity"/>
    <property type="evidence" value="ECO:0007669"/>
    <property type="project" value="TreeGrafter"/>
</dbReference>
<gene>
    <name evidence="4" type="ORF">EBQ10_04780</name>
</gene>
<dbReference type="PANTHER" id="PTHR30290:SF65">
    <property type="entry name" value="MONOACYL PHOSPHATIDYLINOSITOL TETRAMANNOSIDE-BINDING PROTEIN LPQW-RELATED"/>
    <property type="match status" value="1"/>
</dbReference>
<dbReference type="InterPro" id="IPR039424">
    <property type="entry name" value="SBP_5"/>
</dbReference>
<dbReference type="Proteomes" id="UP000275951">
    <property type="component" value="Chromosome"/>
</dbReference>
<dbReference type="GO" id="GO:0015833">
    <property type="term" value="P:peptide transport"/>
    <property type="evidence" value="ECO:0007669"/>
    <property type="project" value="TreeGrafter"/>
</dbReference>
<dbReference type="Gene3D" id="3.90.76.10">
    <property type="entry name" value="Dipeptide-binding Protein, Domain 1"/>
    <property type="match status" value="1"/>
</dbReference>
<dbReference type="GO" id="GO:0042597">
    <property type="term" value="C:periplasmic space"/>
    <property type="evidence" value="ECO:0007669"/>
    <property type="project" value="UniProtKB-ARBA"/>
</dbReference>
<dbReference type="AlphaFoldDB" id="A0A3S9QLA7"/>
<dbReference type="Gene3D" id="3.40.190.10">
    <property type="entry name" value="Periplasmic binding protein-like II"/>
    <property type="match status" value="1"/>
</dbReference>
<dbReference type="GO" id="GO:0043190">
    <property type="term" value="C:ATP-binding cassette (ABC) transporter complex"/>
    <property type="evidence" value="ECO:0007669"/>
    <property type="project" value="InterPro"/>
</dbReference>
<dbReference type="Gene3D" id="3.10.105.10">
    <property type="entry name" value="Dipeptide-binding Protein, Domain 3"/>
    <property type="match status" value="1"/>
</dbReference>
<dbReference type="PANTHER" id="PTHR30290">
    <property type="entry name" value="PERIPLASMIC BINDING COMPONENT OF ABC TRANSPORTER"/>
    <property type="match status" value="1"/>
</dbReference>
<proteinExistence type="predicted"/>
<feature type="chain" id="PRO_5038816226" evidence="2">
    <location>
        <begin position="21"/>
        <end position="575"/>
    </location>
</feature>
<evidence type="ECO:0000313" key="5">
    <source>
        <dbReference type="Proteomes" id="UP000275951"/>
    </source>
</evidence>
<evidence type="ECO:0000313" key="4">
    <source>
        <dbReference type="EMBL" id="AZR06679.1"/>
    </source>
</evidence>
<dbReference type="RefSeq" id="WP_114949348.1">
    <property type="nucleotide sequence ID" value="NZ_CP033905.1"/>
</dbReference>
<dbReference type="CDD" id="cd08501">
    <property type="entry name" value="PBP2_Lpqw"/>
    <property type="match status" value="1"/>
</dbReference>
<dbReference type="InterPro" id="IPR000914">
    <property type="entry name" value="SBP_5_dom"/>
</dbReference>
<keyword evidence="2" id="KW-0732">Signal</keyword>
<sequence>MRFKKASVALLAAAALTLTACSGSGAKGNQTSSTTRAANTLPASDYNKVDPSELADGGKLRLAIQDYPEQWNGDHKDGGTVDLNTKIYGFIAPINWIYDEKGNFEVNPDYVESYDANLEGDGTSAMVITLNLNPKAHWNDGTPITAADYQAKWKACSGQIDGINCRSTDGWTQISSIEAGSSPTQVVIKYTEKYPDWSANFSSITSAAGSLDPTAFNEGWRDPLAASKFLAGPFRVSASNPAQKVLTLERNPDWWGKTPKLETVTFSALDQKATAAGYANGEIDAIDFLVDAASYETAKGRPDGKIVMSDSVQWRHFTFNSRAGALQDKLVRQAIQLGIDTKDIASSDLSGLPSQGLDLNLGNHFFMPPQKGYKDNSTKWAFDPGAAKAKLEEAGYKMNSSTKFFEKDGKELAIRYMRIPGNAANENEGAMFMEMMAEIGIKVTYQDVQSKDFFDKVIGGEYDVTSFAWSGTPYPMANVGQVYGNPFDAKGNLQNSNFTGLKVDKVDELIAKIAKETDDAKRRELTNQVDEVIWEEVMTLPLYYRANITAIPAKLANYGSTVFETLLPENVGYMK</sequence>
<dbReference type="SUPFAM" id="SSF53850">
    <property type="entry name" value="Periplasmic binding protein-like II"/>
    <property type="match status" value="1"/>
</dbReference>
<dbReference type="Pfam" id="PF00496">
    <property type="entry name" value="SBP_bac_5"/>
    <property type="match status" value="1"/>
</dbReference>
<feature type="signal peptide" evidence="2">
    <location>
        <begin position="1"/>
        <end position="20"/>
    </location>
</feature>
<organism evidence="4 5">
    <name type="scientific">Trueperella pyogenes</name>
    <dbReference type="NCBI Taxonomy" id="1661"/>
    <lineage>
        <taxon>Bacteria</taxon>
        <taxon>Bacillati</taxon>
        <taxon>Actinomycetota</taxon>
        <taxon>Actinomycetes</taxon>
        <taxon>Actinomycetales</taxon>
        <taxon>Actinomycetaceae</taxon>
        <taxon>Trueperella</taxon>
    </lineage>
</organism>
<reference evidence="4 5" key="1">
    <citation type="submission" date="2018-11" db="EMBL/GenBank/DDBJ databases">
        <title>Multidrug-resistant genes are associated with an 42-kb island TGI1 carrying a complex class 1 integron in a Trueperella pyogenes.</title>
        <authorList>
            <person name="Dong W."/>
        </authorList>
    </citation>
    <scope>NUCLEOTIDE SEQUENCE [LARGE SCALE GENOMIC DNA]</scope>
    <source>
        <strain evidence="4 5">TP4</strain>
    </source>
</reference>
<dbReference type="EMBL" id="CP033905">
    <property type="protein sequence ID" value="AZR06679.1"/>
    <property type="molecule type" value="Genomic_DNA"/>
</dbReference>
<evidence type="ECO:0000256" key="1">
    <source>
        <dbReference type="SAM" id="MobiDB-lite"/>
    </source>
</evidence>
<evidence type="ECO:0000259" key="3">
    <source>
        <dbReference type="Pfam" id="PF00496"/>
    </source>
</evidence>
<protein>
    <submittedName>
        <fullName evidence="4">ABC transporter family substrate-binding protein</fullName>
    </submittedName>
</protein>
<feature type="domain" description="Solute-binding protein family 5" evidence="3">
    <location>
        <begin position="125"/>
        <end position="479"/>
    </location>
</feature>
<accession>A0A3S9QLA7</accession>